<keyword evidence="4 12" id="KW-0378">Hydrolase</keyword>
<dbReference type="GO" id="GO:0045727">
    <property type="term" value="P:positive regulation of translation"/>
    <property type="evidence" value="ECO:0007669"/>
    <property type="project" value="UniProtKB-UniRule"/>
</dbReference>
<dbReference type="InterPro" id="IPR035647">
    <property type="entry name" value="EFG_III/V"/>
</dbReference>
<dbReference type="FunFam" id="3.30.70.240:FF:000007">
    <property type="entry name" value="Translation factor GUF1, mitochondrial"/>
    <property type="match status" value="1"/>
</dbReference>
<evidence type="ECO:0000256" key="1">
    <source>
        <dbReference type="ARBA" id="ARBA00005454"/>
    </source>
</evidence>
<dbReference type="Pfam" id="PF06421">
    <property type="entry name" value="LepA_C"/>
    <property type="match status" value="1"/>
</dbReference>
<evidence type="ECO:0000256" key="2">
    <source>
        <dbReference type="ARBA" id="ARBA00022475"/>
    </source>
</evidence>
<dbReference type="PROSITE" id="PS51722">
    <property type="entry name" value="G_TR_2"/>
    <property type="match status" value="1"/>
</dbReference>
<dbReference type="FunFam" id="3.30.70.2570:FF:000001">
    <property type="entry name" value="Translation factor GUF1, mitochondrial"/>
    <property type="match status" value="1"/>
</dbReference>
<dbReference type="FunFam" id="3.30.70.870:FF:000004">
    <property type="entry name" value="Translation factor GUF1, mitochondrial"/>
    <property type="match status" value="1"/>
</dbReference>
<dbReference type="InterPro" id="IPR013842">
    <property type="entry name" value="LepA_CTD"/>
</dbReference>
<organism evidence="15 16">
    <name type="scientific">Candidatus Falkowbacteria bacterium CG10_big_fil_rev_8_21_14_0_10_44_15</name>
    <dbReference type="NCBI Taxonomy" id="1974569"/>
    <lineage>
        <taxon>Bacteria</taxon>
        <taxon>Candidatus Falkowiibacteriota</taxon>
    </lineage>
</organism>
<dbReference type="CDD" id="cd03709">
    <property type="entry name" value="lepA_C"/>
    <property type="match status" value="1"/>
</dbReference>
<dbReference type="FunFam" id="3.40.50.300:FF:000078">
    <property type="entry name" value="Elongation factor 4"/>
    <property type="match status" value="1"/>
</dbReference>
<evidence type="ECO:0000256" key="7">
    <source>
        <dbReference type="ARBA" id="ARBA00023136"/>
    </source>
</evidence>
<dbReference type="InterPro" id="IPR038363">
    <property type="entry name" value="LepA_C_sf"/>
</dbReference>
<feature type="region of interest" description="Disordered" evidence="13">
    <location>
        <begin position="175"/>
        <end position="196"/>
    </location>
</feature>
<proteinExistence type="inferred from homology"/>
<dbReference type="PROSITE" id="PS00301">
    <property type="entry name" value="G_TR_1"/>
    <property type="match status" value="1"/>
</dbReference>
<dbReference type="InterPro" id="IPR035654">
    <property type="entry name" value="LepA_IV"/>
</dbReference>
<evidence type="ECO:0000256" key="12">
    <source>
        <dbReference type="HAMAP-Rule" id="MF_00071"/>
    </source>
</evidence>
<dbReference type="SMART" id="SM00838">
    <property type="entry name" value="EFG_C"/>
    <property type="match status" value="1"/>
</dbReference>
<keyword evidence="5 12" id="KW-0648">Protein biosynthesis</keyword>
<dbReference type="PANTHER" id="PTHR43512">
    <property type="entry name" value="TRANSLATION FACTOR GUF1-RELATED"/>
    <property type="match status" value="1"/>
</dbReference>
<dbReference type="HAMAP" id="MF_00071">
    <property type="entry name" value="LepA"/>
    <property type="match status" value="1"/>
</dbReference>
<dbReference type="GO" id="GO:0003746">
    <property type="term" value="F:translation elongation factor activity"/>
    <property type="evidence" value="ECO:0007669"/>
    <property type="project" value="UniProtKB-UniRule"/>
</dbReference>
<dbReference type="InterPro" id="IPR005225">
    <property type="entry name" value="Small_GTP-bd"/>
</dbReference>
<comment type="subcellular location">
    <subcellularLocation>
        <location evidence="12">Cell membrane</location>
        <topology evidence="12">Peripheral membrane protein</topology>
        <orientation evidence="12">Cytoplasmic side</orientation>
    </subcellularLocation>
</comment>
<sequence>MNHIRNFCIIAHIDHGKSTLADRMLEITNTVDKRKMKAQILDKMDLERERGITIKLAPVNMEYQGYKLNLIDTPGHVDFSYEVSRSLAAVEGAVLLVDATQGVQAQTLANLYLALEQNLEIIPVVNKIDLPAADVEGTKASLAKLLGCNPEEIIEASGKTGQGVEEILRAVIERVPAPTSPHPSPSQGEGDDERVPLPLTKGEAGRGLLRALIFDSVFDEYRGVVAYVRVVDGEIKKGEKIKMLATKAESEALEVGFFKPDYLPAPELATGQIGYIVTGLKTVEECKVGDTVTALAPYPLSRGAGEGKERSDGVRALPGYKEVKPMVFAGIFCKEGNEYEELRDSIGKLKLTDASLQYEPEHEPALGFGFRCGFLGLLHLEIIQERLRREFNLELVVTTPSVAYQVTKSNGEELIVRSALELPDPAQMKEILEPWVSLDVVAPKDYLGAIMNLVQEKRGLYKNTEYLGERQTILHYEMPMSTILTDFYDKIKSATSGYASLSYDFLDYRPAEVVRLDIMVAEEPVEPLSVIVYKDEAFRRGRAIVESLKETLPPQMFMVKLQAAVGGKIIAAERLAALRKDVTAKLYGGDVTRKRKLLEKQKKGKKKMAAMGKGKVDIPPAVFLAVLKK</sequence>
<evidence type="ECO:0000256" key="3">
    <source>
        <dbReference type="ARBA" id="ARBA00022741"/>
    </source>
</evidence>
<dbReference type="SUPFAM" id="SSF50447">
    <property type="entry name" value="Translation proteins"/>
    <property type="match status" value="1"/>
</dbReference>
<feature type="binding site" evidence="12">
    <location>
        <begin position="126"/>
        <end position="129"/>
    </location>
    <ligand>
        <name>GTP</name>
        <dbReference type="ChEBI" id="CHEBI:37565"/>
    </ligand>
</feature>
<keyword evidence="7 12" id="KW-0472">Membrane</keyword>
<dbReference type="InterPro" id="IPR006297">
    <property type="entry name" value="EF-4"/>
</dbReference>
<accession>A0A2H0UZ23</accession>
<dbReference type="Pfam" id="PF00679">
    <property type="entry name" value="EFG_C"/>
    <property type="match status" value="1"/>
</dbReference>
<dbReference type="Gene3D" id="3.40.50.300">
    <property type="entry name" value="P-loop containing nucleotide triphosphate hydrolases"/>
    <property type="match status" value="1"/>
</dbReference>
<dbReference type="EMBL" id="PFAT01000047">
    <property type="protein sequence ID" value="PIR92072.1"/>
    <property type="molecule type" value="Genomic_DNA"/>
</dbReference>
<dbReference type="EC" id="3.6.5.n1" evidence="11 12"/>
<evidence type="ECO:0000256" key="10">
    <source>
        <dbReference type="ARBA" id="ARBA00061052"/>
    </source>
</evidence>
<dbReference type="Gene3D" id="3.30.70.2570">
    <property type="entry name" value="Elongation factor 4, C-terminal domain"/>
    <property type="match status" value="1"/>
</dbReference>
<keyword evidence="6 12" id="KW-0342">GTP-binding</keyword>
<evidence type="ECO:0000256" key="9">
    <source>
        <dbReference type="ARBA" id="ARBA00057626"/>
    </source>
</evidence>
<evidence type="ECO:0000313" key="15">
    <source>
        <dbReference type="EMBL" id="PIR92072.1"/>
    </source>
</evidence>
<reference evidence="16" key="1">
    <citation type="submission" date="2017-09" db="EMBL/GenBank/DDBJ databases">
        <title>Depth-based differentiation of microbial function through sediment-hosted aquifers and enrichment of novel symbionts in the deep terrestrial subsurface.</title>
        <authorList>
            <person name="Probst A.J."/>
            <person name="Ladd B."/>
            <person name="Jarett J.K."/>
            <person name="Geller-Mcgrath D.E."/>
            <person name="Sieber C.M.K."/>
            <person name="Emerson J.B."/>
            <person name="Anantharaman K."/>
            <person name="Thomas B.C."/>
            <person name="Malmstrom R."/>
            <person name="Stieglmeier M."/>
            <person name="Klingl A."/>
            <person name="Woyke T."/>
            <person name="Ryan C.M."/>
            <person name="Banfield J.F."/>
        </authorList>
    </citation>
    <scope>NUCLEOTIDE SEQUENCE [LARGE SCALE GENOMIC DNA]</scope>
</reference>
<dbReference type="InterPro" id="IPR000640">
    <property type="entry name" value="EFG_V-like"/>
</dbReference>
<keyword evidence="15" id="KW-0251">Elongation factor</keyword>
<comment type="similarity">
    <text evidence="1 12">Belongs to the TRAFAC class translation factor GTPase superfamily. Classic translation factor GTPase family. LepA subfamily.</text>
</comment>
<comment type="catalytic activity">
    <reaction evidence="8 12">
        <text>GTP + H2O = GDP + phosphate + H(+)</text>
        <dbReference type="Rhea" id="RHEA:19669"/>
        <dbReference type="ChEBI" id="CHEBI:15377"/>
        <dbReference type="ChEBI" id="CHEBI:15378"/>
        <dbReference type="ChEBI" id="CHEBI:37565"/>
        <dbReference type="ChEBI" id="CHEBI:43474"/>
        <dbReference type="ChEBI" id="CHEBI:58189"/>
        <dbReference type="EC" id="3.6.5.n1"/>
    </reaction>
</comment>
<feature type="domain" description="Tr-type G" evidence="14">
    <location>
        <begin position="2"/>
        <end position="179"/>
    </location>
</feature>
<dbReference type="SUPFAM" id="SSF54980">
    <property type="entry name" value="EF-G C-terminal domain-like"/>
    <property type="match status" value="2"/>
</dbReference>
<dbReference type="Pfam" id="PF03144">
    <property type="entry name" value="GTP_EFTU_D2"/>
    <property type="match status" value="1"/>
</dbReference>
<dbReference type="CDD" id="cd03699">
    <property type="entry name" value="EF4_II"/>
    <property type="match status" value="1"/>
</dbReference>
<dbReference type="Gene3D" id="2.40.30.10">
    <property type="entry name" value="Translation factors"/>
    <property type="match status" value="1"/>
</dbReference>
<dbReference type="Proteomes" id="UP000228510">
    <property type="component" value="Unassembled WGS sequence"/>
</dbReference>
<name>A0A2H0UZ23_9BACT</name>
<evidence type="ECO:0000256" key="13">
    <source>
        <dbReference type="SAM" id="MobiDB-lite"/>
    </source>
</evidence>
<dbReference type="SUPFAM" id="SSF52540">
    <property type="entry name" value="P-loop containing nucleoside triphosphate hydrolases"/>
    <property type="match status" value="1"/>
</dbReference>
<dbReference type="InterPro" id="IPR000795">
    <property type="entry name" value="T_Tr_GTP-bd_dom"/>
</dbReference>
<dbReference type="CDD" id="cd01890">
    <property type="entry name" value="LepA"/>
    <property type="match status" value="1"/>
</dbReference>
<evidence type="ECO:0000313" key="16">
    <source>
        <dbReference type="Proteomes" id="UP000228510"/>
    </source>
</evidence>
<comment type="caution">
    <text evidence="15">The sequence shown here is derived from an EMBL/GenBank/DDBJ whole genome shotgun (WGS) entry which is preliminary data.</text>
</comment>
<evidence type="ECO:0000259" key="14">
    <source>
        <dbReference type="PROSITE" id="PS51722"/>
    </source>
</evidence>
<evidence type="ECO:0000256" key="11">
    <source>
        <dbReference type="ARBA" id="ARBA00066744"/>
    </source>
</evidence>
<evidence type="ECO:0000256" key="4">
    <source>
        <dbReference type="ARBA" id="ARBA00022801"/>
    </source>
</evidence>
<dbReference type="GO" id="GO:0005525">
    <property type="term" value="F:GTP binding"/>
    <property type="evidence" value="ECO:0007669"/>
    <property type="project" value="UniProtKB-UniRule"/>
</dbReference>
<dbReference type="GO" id="GO:0043022">
    <property type="term" value="F:ribosome binding"/>
    <property type="evidence" value="ECO:0007669"/>
    <property type="project" value="UniProtKB-UniRule"/>
</dbReference>
<dbReference type="GO" id="GO:0005886">
    <property type="term" value="C:plasma membrane"/>
    <property type="evidence" value="ECO:0007669"/>
    <property type="project" value="UniProtKB-SubCell"/>
</dbReference>
<keyword evidence="3 12" id="KW-0547">Nucleotide-binding</keyword>
<dbReference type="PRINTS" id="PR00315">
    <property type="entry name" value="ELONGATNFCT"/>
</dbReference>
<feature type="binding site" evidence="12">
    <location>
        <begin position="14"/>
        <end position="19"/>
    </location>
    <ligand>
        <name>GTP</name>
        <dbReference type="ChEBI" id="CHEBI:37565"/>
    </ligand>
</feature>
<evidence type="ECO:0000256" key="8">
    <source>
        <dbReference type="ARBA" id="ARBA00050293"/>
    </source>
</evidence>
<dbReference type="NCBIfam" id="TIGR00231">
    <property type="entry name" value="small_GTP"/>
    <property type="match status" value="1"/>
</dbReference>
<dbReference type="PANTHER" id="PTHR43512:SF4">
    <property type="entry name" value="TRANSLATION FACTOR GUF1 HOMOLOG, CHLOROPLASTIC"/>
    <property type="match status" value="1"/>
</dbReference>
<keyword evidence="2 12" id="KW-1003">Cell membrane</keyword>
<evidence type="ECO:0000256" key="6">
    <source>
        <dbReference type="ARBA" id="ARBA00023134"/>
    </source>
</evidence>
<evidence type="ECO:0000256" key="5">
    <source>
        <dbReference type="ARBA" id="ARBA00022917"/>
    </source>
</evidence>
<dbReference type="Gene3D" id="3.30.70.240">
    <property type="match status" value="1"/>
</dbReference>
<comment type="similarity">
    <text evidence="10">Belongs to the GTP-binding elongation factor family. LepA subfamily.</text>
</comment>
<dbReference type="InterPro" id="IPR009000">
    <property type="entry name" value="Transl_B-barrel_sf"/>
</dbReference>
<dbReference type="CDD" id="cd16260">
    <property type="entry name" value="EF4_III"/>
    <property type="match status" value="1"/>
</dbReference>
<dbReference type="InterPro" id="IPR027417">
    <property type="entry name" value="P-loop_NTPase"/>
</dbReference>
<dbReference type="NCBIfam" id="TIGR01393">
    <property type="entry name" value="lepA"/>
    <property type="match status" value="1"/>
</dbReference>
<comment type="function">
    <text evidence="9 12">Required for accurate and efficient protein synthesis under certain stress conditions. May act as a fidelity factor of the translation reaction, by catalyzing a one-codon backward translocation of tRNAs on improperly translocated ribosomes. Back-translocation proceeds from a post-translocation (POST) complex to a pre-translocation (PRE) complex, thus giving elongation factor G a second chance to translocate the tRNAs correctly. Binds to ribosomes in a GTP-dependent manner.</text>
</comment>
<protein>
    <recommendedName>
        <fullName evidence="11 12">Elongation factor 4</fullName>
        <shortName evidence="12">EF-4</shortName>
        <ecNumber evidence="11 12">3.6.5.n1</ecNumber>
    </recommendedName>
    <alternativeName>
        <fullName evidence="12">Ribosomal back-translocase LepA</fullName>
    </alternativeName>
</protein>
<dbReference type="Pfam" id="PF00009">
    <property type="entry name" value="GTP_EFTU"/>
    <property type="match status" value="1"/>
</dbReference>
<dbReference type="InterPro" id="IPR031157">
    <property type="entry name" value="G_TR_CS"/>
</dbReference>
<dbReference type="FunFam" id="2.40.30.10:FF:000015">
    <property type="entry name" value="Translation factor GUF1, mitochondrial"/>
    <property type="match status" value="1"/>
</dbReference>
<dbReference type="GO" id="GO:0003924">
    <property type="term" value="F:GTPase activity"/>
    <property type="evidence" value="ECO:0007669"/>
    <property type="project" value="UniProtKB-UniRule"/>
</dbReference>
<dbReference type="Gene3D" id="3.30.70.870">
    <property type="entry name" value="Elongation Factor G (Translational Gtpase), domain 3"/>
    <property type="match status" value="1"/>
</dbReference>
<dbReference type="AlphaFoldDB" id="A0A2H0UZ23"/>
<gene>
    <name evidence="12 15" type="primary">lepA</name>
    <name evidence="15" type="ORF">COU01_03705</name>
</gene>
<dbReference type="InterPro" id="IPR004161">
    <property type="entry name" value="EFTu-like_2"/>
</dbReference>